<reference evidence="2" key="1">
    <citation type="submission" date="2022-08" db="UniProtKB">
        <authorList>
            <consortium name="EnsemblMetazoa"/>
        </authorList>
    </citation>
    <scope>IDENTIFICATION</scope>
    <source>
        <strain evidence="2">05x7-T-G4-1.051#20</strain>
    </source>
</reference>
<proteinExistence type="predicted"/>
<name>A0A8W8K6K6_MAGGI</name>
<organism evidence="2 3">
    <name type="scientific">Magallana gigas</name>
    <name type="common">Pacific oyster</name>
    <name type="synonym">Crassostrea gigas</name>
    <dbReference type="NCBI Taxonomy" id="29159"/>
    <lineage>
        <taxon>Eukaryota</taxon>
        <taxon>Metazoa</taxon>
        <taxon>Spiralia</taxon>
        <taxon>Lophotrochozoa</taxon>
        <taxon>Mollusca</taxon>
        <taxon>Bivalvia</taxon>
        <taxon>Autobranchia</taxon>
        <taxon>Pteriomorphia</taxon>
        <taxon>Ostreida</taxon>
        <taxon>Ostreoidea</taxon>
        <taxon>Ostreidae</taxon>
        <taxon>Magallana</taxon>
    </lineage>
</organism>
<evidence type="ECO:0000313" key="2">
    <source>
        <dbReference type="EnsemblMetazoa" id="G22644.1:cds"/>
    </source>
</evidence>
<protein>
    <recommendedName>
        <fullName evidence="1">Integrase p58-like C-terminal domain-containing protein</fullName>
    </recommendedName>
</protein>
<dbReference type="EnsemblMetazoa" id="G22644.1">
    <property type="protein sequence ID" value="G22644.1:cds"/>
    <property type="gene ID" value="G22644"/>
</dbReference>
<dbReference type="Pfam" id="PF22938">
    <property type="entry name" value="Integrase_p58_C"/>
    <property type="match status" value="1"/>
</dbReference>
<keyword evidence="3" id="KW-1185">Reference proteome</keyword>
<dbReference type="InterPro" id="IPR054465">
    <property type="entry name" value="Integrase_p58-like_C"/>
</dbReference>
<accession>A0A8W8K6K6</accession>
<evidence type="ECO:0000259" key="1">
    <source>
        <dbReference type="Pfam" id="PF22938"/>
    </source>
</evidence>
<dbReference type="AlphaFoldDB" id="A0A8W8K6K6"/>
<evidence type="ECO:0000313" key="3">
    <source>
        <dbReference type="Proteomes" id="UP000005408"/>
    </source>
</evidence>
<sequence>MNLNSFGEAEFTLTFGDLVIRQNIIVANIDDECLLGVDVLQNKQSVAADIILSQGILKLQGVDIPCIQIESNNKCRRVTAADDYTIPPYSEKIIQAFVEREDVISEPTEFIIEPNENFSSRYELLMASTLVDTAKSTSIPIRILNPTCDEKQIRQDAVLGIADEFLYETVFDDDCQNDTPPISVRCSAEKESRELKLPLEILFCPNEDDDNSSYGEYINNLRDNLYEAHIIVRRKLQTAAKVQKDRYDTKMSLNLYSPGDLVLMLHEQPQLEMESRKLLLKYHGPFLVLQKLNDILYRVQIDEKGTQRIVHHDKIKPYQGNELAWMKTALKKFQKFT</sequence>
<dbReference type="Proteomes" id="UP000005408">
    <property type="component" value="Unassembled WGS sequence"/>
</dbReference>
<feature type="domain" description="Integrase p58-like C-terminal" evidence="1">
    <location>
        <begin position="284"/>
        <end position="317"/>
    </location>
</feature>